<dbReference type="EMBL" id="BMMV01000030">
    <property type="protein sequence ID" value="GGK24382.1"/>
    <property type="molecule type" value="Genomic_DNA"/>
</dbReference>
<gene>
    <name evidence="2" type="ORF">GCM10011583_65460</name>
</gene>
<protein>
    <submittedName>
        <fullName evidence="2">Uncharacterized protein</fullName>
    </submittedName>
</protein>
<dbReference type="Proteomes" id="UP000660265">
    <property type="component" value="Unassembled WGS sequence"/>
</dbReference>
<comment type="caution">
    <text evidence="2">The sequence shown here is derived from an EMBL/GenBank/DDBJ whole genome shotgun (WGS) entry which is preliminary data.</text>
</comment>
<keyword evidence="3" id="KW-1185">Reference proteome</keyword>
<feature type="region of interest" description="Disordered" evidence="1">
    <location>
        <begin position="15"/>
        <end position="52"/>
    </location>
</feature>
<evidence type="ECO:0000313" key="3">
    <source>
        <dbReference type="Proteomes" id="UP000660265"/>
    </source>
</evidence>
<proteinExistence type="predicted"/>
<reference evidence="3" key="1">
    <citation type="journal article" date="2019" name="Int. J. Syst. Evol. Microbiol.">
        <title>The Global Catalogue of Microorganisms (GCM) 10K type strain sequencing project: providing services to taxonomists for standard genome sequencing and annotation.</title>
        <authorList>
            <consortium name="The Broad Institute Genomics Platform"/>
            <consortium name="The Broad Institute Genome Sequencing Center for Infectious Disease"/>
            <person name="Wu L."/>
            <person name="Ma J."/>
        </authorList>
    </citation>
    <scope>NUCLEOTIDE SEQUENCE [LARGE SCALE GENOMIC DNA]</scope>
    <source>
        <strain evidence="3">CGMCC 4.7275</strain>
    </source>
</reference>
<accession>A0ABQ2EVX1</accession>
<evidence type="ECO:0000256" key="1">
    <source>
        <dbReference type="SAM" id="MobiDB-lite"/>
    </source>
</evidence>
<name>A0ABQ2EVX1_9ACTN</name>
<evidence type="ECO:0000313" key="2">
    <source>
        <dbReference type="EMBL" id="GGK24382.1"/>
    </source>
</evidence>
<organism evidence="2 3">
    <name type="scientific">Streptomyces camponoticapitis</name>
    <dbReference type="NCBI Taxonomy" id="1616125"/>
    <lineage>
        <taxon>Bacteria</taxon>
        <taxon>Bacillati</taxon>
        <taxon>Actinomycetota</taxon>
        <taxon>Actinomycetes</taxon>
        <taxon>Kitasatosporales</taxon>
        <taxon>Streptomycetaceae</taxon>
        <taxon>Streptomyces</taxon>
    </lineage>
</organism>
<sequence>MVGADHWPGGGWFLDHFEGESEGVPESSAGAAGRGTLASWPSDGADPGEAQPGVSFTVVHLVDWFRRQARGAGASTVPVCEAEREAGSHRATRGPLVGGVLHLLLTFIVRAVPGRLGG</sequence>